<feature type="compositionally biased region" description="Basic and acidic residues" evidence="1">
    <location>
        <begin position="28"/>
        <end position="40"/>
    </location>
</feature>
<dbReference type="Proteomes" id="UP000077266">
    <property type="component" value="Unassembled WGS sequence"/>
</dbReference>
<feature type="compositionally biased region" description="Low complexity" evidence="1">
    <location>
        <begin position="48"/>
        <end position="71"/>
    </location>
</feature>
<name>A0A165CHN2_EXIGL</name>
<dbReference type="EMBL" id="KV426320">
    <property type="protein sequence ID" value="KZV82482.1"/>
    <property type="molecule type" value="Genomic_DNA"/>
</dbReference>
<accession>A0A165CHN2</accession>
<sequence>MSSVSSQSPRTRTCRNKNGNAARRSRSLHSDTARNALDSRRRWRQTKWSTSSSNSSNSMSGRSWRSAQDQQ</sequence>
<evidence type="ECO:0000256" key="1">
    <source>
        <dbReference type="SAM" id="MobiDB-lite"/>
    </source>
</evidence>
<evidence type="ECO:0000313" key="2">
    <source>
        <dbReference type="EMBL" id="KZV82482.1"/>
    </source>
</evidence>
<dbReference type="InParanoid" id="A0A165CHN2"/>
<protein>
    <submittedName>
        <fullName evidence="2">Uncharacterized protein</fullName>
    </submittedName>
</protein>
<keyword evidence="3" id="KW-1185">Reference proteome</keyword>
<evidence type="ECO:0000313" key="3">
    <source>
        <dbReference type="Proteomes" id="UP000077266"/>
    </source>
</evidence>
<reference evidence="2 3" key="1">
    <citation type="journal article" date="2016" name="Mol. Biol. Evol.">
        <title>Comparative Genomics of Early-Diverging Mushroom-Forming Fungi Provides Insights into the Origins of Lignocellulose Decay Capabilities.</title>
        <authorList>
            <person name="Nagy L.G."/>
            <person name="Riley R."/>
            <person name="Tritt A."/>
            <person name="Adam C."/>
            <person name="Daum C."/>
            <person name="Floudas D."/>
            <person name="Sun H."/>
            <person name="Yadav J.S."/>
            <person name="Pangilinan J."/>
            <person name="Larsson K.H."/>
            <person name="Matsuura K."/>
            <person name="Barry K."/>
            <person name="Labutti K."/>
            <person name="Kuo R."/>
            <person name="Ohm R.A."/>
            <person name="Bhattacharya S.S."/>
            <person name="Shirouzu T."/>
            <person name="Yoshinaga Y."/>
            <person name="Martin F.M."/>
            <person name="Grigoriev I.V."/>
            <person name="Hibbett D.S."/>
        </authorList>
    </citation>
    <scope>NUCLEOTIDE SEQUENCE [LARGE SCALE GENOMIC DNA]</scope>
    <source>
        <strain evidence="2 3">HHB12029</strain>
    </source>
</reference>
<organism evidence="2 3">
    <name type="scientific">Exidia glandulosa HHB12029</name>
    <dbReference type="NCBI Taxonomy" id="1314781"/>
    <lineage>
        <taxon>Eukaryota</taxon>
        <taxon>Fungi</taxon>
        <taxon>Dikarya</taxon>
        <taxon>Basidiomycota</taxon>
        <taxon>Agaricomycotina</taxon>
        <taxon>Agaricomycetes</taxon>
        <taxon>Auriculariales</taxon>
        <taxon>Exidiaceae</taxon>
        <taxon>Exidia</taxon>
    </lineage>
</organism>
<proteinExistence type="predicted"/>
<feature type="compositionally biased region" description="Polar residues" evidence="1">
    <location>
        <begin position="1"/>
        <end position="19"/>
    </location>
</feature>
<dbReference type="AlphaFoldDB" id="A0A165CHN2"/>
<gene>
    <name evidence="2" type="ORF">EXIGLDRAFT_729595</name>
</gene>
<feature type="region of interest" description="Disordered" evidence="1">
    <location>
        <begin position="1"/>
        <end position="71"/>
    </location>
</feature>